<evidence type="ECO:0000259" key="2">
    <source>
        <dbReference type="SMART" id="SM00852"/>
    </source>
</evidence>
<dbReference type="InterPro" id="IPR008135">
    <property type="entry name" value="Competence-induced_CinA"/>
</dbReference>
<name>A0A9D2PW47_9FIRM</name>
<dbReference type="PANTHER" id="PTHR13939">
    <property type="entry name" value="NICOTINAMIDE-NUCLEOTIDE AMIDOHYDROLASE PNCC"/>
    <property type="match status" value="1"/>
</dbReference>
<comment type="similarity">
    <text evidence="1">Belongs to the CinA family.</text>
</comment>
<protein>
    <recommendedName>
        <fullName evidence="1">Putative competence-damage inducible protein</fullName>
    </recommendedName>
</protein>
<dbReference type="InterPro" id="IPR041424">
    <property type="entry name" value="CinA_KH"/>
</dbReference>
<dbReference type="Gene3D" id="3.90.950.20">
    <property type="entry name" value="CinA-like"/>
    <property type="match status" value="1"/>
</dbReference>
<dbReference type="Pfam" id="PF00994">
    <property type="entry name" value="MoCF_biosynth"/>
    <property type="match status" value="1"/>
</dbReference>
<dbReference type="AlphaFoldDB" id="A0A9D2PW47"/>
<dbReference type="NCBIfam" id="NF001813">
    <property type="entry name" value="PRK00549.1"/>
    <property type="match status" value="1"/>
</dbReference>
<dbReference type="InterPro" id="IPR036653">
    <property type="entry name" value="CinA-like_C"/>
</dbReference>
<dbReference type="InterPro" id="IPR008136">
    <property type="entry name" value="CinA_C"/>
</dbReference>
<dbReference type="Proteomes" id="UP000823863">
    <property type="component" value="Unassembled WGS sequence"/>
</dbReference>
<gene>
    <name evidence="1" type="primary">cinA</name>
    <name evidence="3" type="ORF">H9931_14080</name>
</gene>
<dbReference type="NCBIfam" id="TIGR00200">
    <property type="entry name" value="cinA_nterm"/>
    <property type="match status" value="1"/>
</dbReference>
<dbReference type="HAMAP" id="MF_00226_B">
    <property type="entry name" value="CinA_B"/>
    <property type="match status" value="1"/>
</dbReference>
<dbReference type="PANTHER" id="PTHR13939:SF0">
    <property type="entry name" value="NMN AMIDOHYDROLASE-LIKE PROTEIN YFAY"/>
    <property type="match status" value="1"/>
</dbReference>
<accession>A0A9D2PW47</accession>
<dbReference type="SMART" id="SM00852">
    <property type="entry name" value="MoCF_biosynth"/>
    <property type="match status" value="1"/>
</dbReference>
<dbReference type="PIRSF" id="PIRSF006728">
    <property type="entry name" value="CinA"/>
    <property type="match status" value="1"/>
</dbReference>
<dbReference type="InterPro" id="IPR001453">
    <property type="entry name" value="MoaB/Mog_dom"/>
</dbReference>
<dbReference type="NCBIfam" id="TIGR00199">
    <property type="entry name" value="PncC_domain"/>
    <property type="match status" value="1"/>
</dbReference>
<proteinExistence type="inferred from homology"/>
<dbReference type="EMBL" id="DWWB01000085">
    <property type="protein sequence ID" value="HJC67816.1"/>
    <property type="molecule type" value="Genomic_DNA"/>
</dbReference>
<reference evidence="3" key="1">
    <citation type="journal article" date="2021" name="PeerJ">
        <title>Extensive microbial diversity within the chicken gut microbiome revealed by metagenomics and culture.</title>
        <authorList>
            <person name="Gilroy R."/>
            <person name="Ravi A."/>
            <person name="Getino M."/>
            <person name="Pursley I."/>
            <person name="Horton D.L."/>
            <person name="Alikhan N.F."/>
            <person name="Baker D."/>
            <person name="Gharbi K."/>
            <person name="Hall N."/>
            <person name="Watson M."/>
            <person name="Adriaenssens E.M."/>
            <person name="Foster-Nyarko E."/>
            <person name="Jarju S."/>
            <person name="Secka A."/>
            <person name="Antonio M."/>
            <person name="Oren A."/>
            <person name="Chaudhuri R.R."/>
            <person name="La Ragione R."/>
            <person name="Hildebrand F."/>
            <person name="Pallen M.J."/>
        </authorList>
    </citation>
    <scope>NUCLEOTIDE SEQUENCE</scope>
    <source>
        <strain evidence="3">CHK198-12963</strain>
    </source>
</reference>
<dbReference type="Gene3D" id="3.40.980.10">
    <property type="entry name" value="MoaB/Mog-like domain"/>
    <property type="match status" value="1"/>
</dbReference>
<organism evidence="3 4">
    <name type="scientific">Candidatus Enterocloster excrementigallinarum</name>
    <dbReference type="NCBI Taxonomy" id="2838558"/>
    <lineage>
        <taxon>Bacteria</taxon>
        <taxon>Bacillati</taxon>
        <taxon>Bacillota</taxon>
        <taxon>Clostridia</taxon>
        <taxon>Lachnospirales</taxon>
        <taxon>Lachnospiraceae</taxon>
        <taxon>Enterocloster</taxon>
    </lineage>
</organism>
<sequence>MTVELISVGTEILMGNILNSNTQYLAEKCAMLGFNLYYQVTVGDNFERLRSVIRTALGRSDVVILTGGLGPTEDDLTKEACAAVMGIPLVEDAHTKSMIEAYFRNNIYREIPESNWKMTTVPEGSMVLDNHNGMAPGLILEKDGKTAILLPGPPGELYPLFEEQVMPYLQKRRSSVLLSKTMKICGYGESQVEDRLLDLIDVQSNPTIATYAKVGEVHVRLTASAADNESAAALLEPVAQEIRRRFGNSIYTEDEKVPLETALVELLKKKKLTIATAESCTGGMVSARLVNVPGASQVFMQGMATYSNGAKMRLLGVREETLKEYGAVSEQTAREMAKGGAAAAQTDVCVSITGLAGPGGGSLQKPVGLVFMACCLKGQVTVERWQFKGNREKIREQSVMKAMDLVRRCILDFADETAELYIGKEEDS</sequence>
<dbReference type="InterPro" id="IPR036425">
    <property type="entry name" value="MoaB/Mog-like_dom_sf"/>
</dbReference>
<dbReference type="Gene3D" id="3.30.70.2860">
    <property type="match status" value="1"/>
</dbReference>
<dbReference type="Pfam" id="PF18146">
    <property type="entry name" value="CinA_KH"/>
    <property type="match status" value="1"/>
</dbReference>
<evidence type="ECO:0000256" key="1">
    <source>
        <dbReference type="HAMAP-Rule" id="MF_00226"/>
    </source>
</evidence>
<dbReference type="InterPro" id="IPR050101">
    <property type="entry name" value="CinA"/>
</dbReference>
<reference evidence="3" key="2">
    <citation type="submission" date="2021-04" db="EMBL/GenBank/DDBJ databases">
        <authorList>
            <person name="Gilroy R."/>
        </authorList>
    </citation>
    <scope>NUCLEOTIDE SEQUENCE</scope>
    <source>
        <strain evidence="3">CHK198-12963</strain>
    </source>
</reference>
<feature type="domain" description="MoaB/Mog" evidence="2">
    <location>
        <begin position="4"/>
        <end position="172"/>
    </location>
</feature>
<evidence type="ECO:0000313" key="3">
    <source>
        <dbReference type="EMBL" id="HJC67816.1"/>
    </source>
</evidence>
<dbReference type="Pfam" id="PF02464">
    <property type="entry name" value="CinA"/>
    <property type="match status" value="1"/>
</dbReference>
<comment type="caution">
    <text evidence="3">The sequence shown here is derived from an EMBL/GenBank/DDBJ whole genome shotgun (WGS) entry which is preliminary data.</text>
</comment>
<dbReference type="CDD" id="cd00885">
    <property type="entry name" value="cinA"/>
    <property type="match status" value="1"/>
</dbReference>
<dbReference type="SUPFAM" id="SSF53218">
    <property type="entry name" value="Molybdenum cofactor biosynthesis proteins"/>
    <property type="match status" value="1"/>
</dbReference>
<evidence type="ECO:0000313" key="4">
    <source>
        <dbReference type="Proteomes" id="UP000823863"/>
    </source>
</evidence>
<dbReference type="SUPFAM" id="SSF142433">
    <property type="entry name" value="CinA-like"/>
    <property type="match status" value="1"/>
</dbReference>